<dbReference type="OrthoDB" id="8527469at2"/>
<evidence type="ECO:0000256" key="1">
    <source>
        <dbReference type="SAM" id="MobiDB-lite"/>
    </source>
</evidence>
<dbReference type="NCBIfam" id="TIGR03748">
    <property type="entry name" value="conj_PilL"/>
    <property type="match status" value="1"/>
</dbReference>
<dbReference type="RefSeq" id="WP_078235838.1">
    <property type="nucleotide sequence ID" value="NZ_MUYA01000001.1"/>
</dbReference>
<organism evidence="3 4">
    <name type="scientific">Haemophilus paracuniculus</name>
    <dbReference type="NCBI Taxonomy" id="734"/>
    <lineage>
        <taxon>Bacteria</taxon>
        <taxon>Pseudomonadati</taxon>
        <taxon>Pseudomonadota</taxon>
        <taxon>Gammaproteobacteria</taxon>
        <taxon>Pasteurellales</taxon>
        <taxon>Pasteurellaceae</taxon>
        <taxon>Haemophilus</taxon>
    </lineage>
</organism>
<feature type="chain" id="PRO_5013024049" description="Integrating conjugative element protein PilL, PFGI-1 class" evidence="2">
    <location>
        <begin position="21"/>
        <end position="225"/>
    </location>
</feature>
<sequence length="225" mass="24751">MKKTKLCGSIILTALITACAQSNSVNTETSNPPVSGTEISPGIPLPDDGLVPESKPLDGEQAVLSSQNPPVKLRVVSEDIYTTVPASNPEVIRYDRYTLVGSSPVGGQKYLLDQLVSVNMGKNYGISVEQGIWNTLQDTGFTLCSPTQYEVQTLFGLQLPKVHHKFGPMKLRDALQMLAGEAYQLTLNDPLRQVCFERRQEVDIPSGTPKIRVETVSGYDWRERD</sequence>
<gene>
    <name evidence="3" type="ORF">B0187_00795</name>
</gene>
<keyword evidence="4" id="KW-1185">Reference proteome</keyword>
<dbReference type="AlphaFoldDB" id="A0A1T0AVG4"/>
<protein>
    <recommendedName>
        <fullName evidence="5">Integrating conjugative element protein PilL, PFGI-1 class</fullName>
    </recommendedName>
</protein>
<dbReference type="PROSITE" id="PS51257">
    <property type="entry name" value="PROKAR_LIPOPROTEIN"/>
    <property type="match status" value="1"/>
</dbReference>
<evidence type="ECO:0000313" key="3">
    <source>
        <dbReference type="EMBL" id="OOS00862.1"/>
    </source>
</evidence>
<evidence type="ECO:0008006" key="5">
    <source>
        <dbReference type="Google" id="ProtNLM"/>
    </source>
</evidence>
<name>A0A1T0AVG4_9PAST</name>
<dbReference type="InterPro" id="IPR022260">
    <property type="entry name" value="Integr_conj_element_PilL"/>
</dbReference>
<dbReference type="Proteomes" id="UP000190867">
    <property type="component" value="Unassembled WGS sequence"/>
</dbReference>
<feature type="compositionally biased region" description="Polar residues" evidence="1">
    <location>
        <begin position="23"/>
        <end position="38"/>
    </location>
</feature>
<reference evidence="3 4" key="1">
    <citation type="submission" date="2017-02" db="EMBL/GenBank/DDBJ databases">
        <title>Draft genome sequence of Haemophilus paracuniculus CCUG 43573 type strain.</title>
        <authorList>
            <person name="Engstrom-Jakobsson H."/>
            <person name="Salva-Serra F."/>
            <person name="Thorell K."/>
            <person name="Gonzales-Siles L."/>
            <person name="Karlsson R."/>
            <person name="Boulund F."/>
            <person name="Engstrand L."/>
            <person name="Kristiansson E."/>
            <person name="Moore E."/>
        </authorList>
    </citation>
    <scope>NUCLEOTIDE SEQUENCE [LARGE SCALE GENOMIC DNA]</scope>
    <source>
        <strain evidence="3 4">CCUG 43573</strain>
    </source>
</reference>
<proteinExistence type="predicted"/>
<dbReference type="STRING" id="734.B0187_00795"/>
<dbReference type="EMBL" id="MUYA01000001">
    <property type="protein sequence ID" value="OOS00862.1"/>
    <property type="molecule type" value="Genomic_DNA"/>
</dbReference>
<evidence type="ECO:0000256" key="2">
    <source>
        <dbReference type="SAM" id="SignalP"/>
    </source>
</evidence>
<feature type="region of interest" description="Disordered" evidence="1">
    <location>
        <begin position="23"/>
        <end position="49"/>
    </location>
</feature>
<accession>A0A1T0AVG4</accession>
<comment type="caution">
    <text evidence="3">The sequence shown here is derived from an EMBL/GenBank/DDBJ whole genome shotgun (WGS) entry which is preliminary data.</text>
</comment>
<evidence type="ECO:0000313" key="4">
    <source>
        <dbReference type="Proteomes" id="UP000190867"/>
    </source>
</evidence>
<feature type="signal peptide" evidence="2">
    <location>
        <begin position="1"/>
        <end position="20"/>
    </location>
</feature>
<keyword evidence="2" id="KW-0732">Signal</keyword>